<evidence type="ECO:0000313" key="2">
    <source>
        <dbReference type="Proteomes" id="UP001499884"/>
    </source>
</evidence>
<organism evidence="1 2">
    <name type="scientific">Streptomyces tremellae</name>
    <dbReference type="NCBI Taxonomy" id="1124239"/>
    <lineage>
        <taxon>Bacteria</taxon>
        <taxon>Bacillati</taxon>
        <taxon>Actinomycetota</taxon>
        <taxon>Actinomycetes</taxon>
        <taxon>Kitasatosporales</taxon>
        <taxon>Streptomycetaceae</taxon>
        <taxon>Streptomyces</taxon>
    </lineage>
</organism>
<accession>A0ABP7FM33</accession>
<name>A0ABP7FM33_9ACTN</name>
<reference evidence="2" key="1">
    <citation type="journal article" date="2019" name="Int. J. Syst. Evol. Microbiol.">
        <title>The Global Catalogue of Microorganisms (GCM) 10K type strain sequencing project: providing services to taxonomists for standard genome sequencing and annotation.</title>
        <authorList>
            <consortium name="The Broad Institute Genomics Platform"/>
            <consortium name="The Broad Institute Genome Sequencing Center for Infectious Disease"/>
            <person name="Wu L."/>
            <person name="Ma J."/>
        </authorList>
    </citation>
    <scope>NUCLEOTIDE SEQUENCE [LARGE SCALE GENOMIC DNA]</scope>
    <source>
        <strain evidence="2">JCM 30846</strain>
    </source>
</reference>
<dbReference type="Proteomes" id="UP001499884">
    <property type="component" value="Unassembled WGS sequence"/>
</dbReference>
<sequence length="499" mass="51994">MSVPADRMTLPPVRLPSEAELARDALAAPLVGRAVRLARWAGPGTRVDAEGELVADELASAAEVLGLTGETGEDDAADAWRAALDTGLVEVARGAGPAEDEDSGDGGGGAGRVLPGEQLKAVTSGSPKDVLAYWLDLLDVALVDAAAPVLDATSAAFQEDGGFDFDALDLDPEAEAEFLDGVLGNLYQLTVRDDTATGRAAAPVPLPALAASVIVPDDMDEPTDDVLEQVSDAMVRLDDQFQVLEPVGLVAYTPVDAALMADADAPAGEQEAPLSEDDVARYGLVTLTPLGLYGLRARLMDAGMAAPRVGDLADRDARGLLDGIAGYPEWAAREETEQWLAGRGAGQAAAALLEAAHGRDAGAPLRRLNCQQALALIGPAAEPAVRGVLDDPELGGLARVWLAELGTGTPVPPPSPELVFWLTVDTIAAQLDAEGEPDELRELVEGLVGRHAGFFDEAWRVDHPATADVLEAIGRLHPDRALAKEARKAAFRSRSRGEA</sequence>
<comment type="caution">
    <text evidence="1">The sequence shown here is derived from an EMBL/GenBank/DDBJ whole genome shotgun (WGS) entry which is preliminary data.</text>
</comment>
<proteinExistence type="predicted"/>
<keyword evidence="2" id="KW-1185">Reference proteome</keyword>
<dbReference type="EMBL" id="BAABEP010000036">
    <property type="protein sequence ID" value="GAA3743286.1"/>
    <property type="molecule type" value="Genomic_DNA"/>
</dbReference>
<protein>
    <submittedName>
        <fullName evidence="1">Uncharacterized protein</fullName>
    </submittedName>
</protein>
<evidence type="ECO:0000313" key="1">
    <source>
        <dbReference type="EMBL" id="GAA3743286.1"/>
    </source>
</evidence>
<gene>
    <name evidence="1" type="ORF">GCM10023082_45090</name>
</gene>